<evidence type="ECO:0000313" key="6">
    <source>
        <dbReference type="Proteomes" id="UP000565078"/>
    </source>
</evidence>
<dbReference type="InterPro" id="IPR011059">
    <property type="entry name" value="Metal-dep_hydrolase_composite"/>
</dbReference>
<evidence type="ECO:0000259" key="4">
    <source>
        <dbReference type="Pfam" id="PF01979"/>
    </source>
</evidence>
<feature type="binding site" evidence="3">
    <location>
        <position position="91"/>
    </location>
    <ligand>
        <name>substrate</name>
    </ligand>
</feature>
<dbReference type="NCBIfam" id="TIGR00857">
    <property type="entry name" value="pyrC_multi"/>
    <property type="match status" value="1"/>
</dbReference>
<keyword evidence="3" id="KW-0862">Zinc</keyword>
<keyword evidence="1 3" id="KW-0479">Metal-binding</keyword>
<organism evidence="5 6">
    <name type="scientific">Candidatus Iainarchaeum sp</name>
    <dbReference type="NCBI Taxonomy" id="3101447"/>
    <lineage>
        <taxon>Archaea</taxon>
        <taxon>Candidatus Iainarchaeota</taxon>
        <taxon>Candidatus Iainarchaeia</taxon>
        <taxon>Candidatus Iainarchaeales</taxon>
        <taxon>Candidatus Iainarchaeaceae</taxon>
        <taxon>Candidatus Iainarchaeum</taxon>
    </lineage>
</organism>
<dbReference type="PANTHER" id="PTHR43668:SF4">
    <property type="entry name" value="ALLANTOINASE"/>
    <property type="match status" value="1"/>
</dbReference>
<dbReference type="AlphaFoldDB" id="A0A7J4J055"/>
<dbReference type="GO" id="GO:0004038">
    <property type="term" value="F:allantoinase activity"/>
    <property type="evidence" value="ECO:0007669"/>
    <property type="project" value="TreeGrafter"/>
</dbReference>
<dbReference type="GO" id="GO:0044205">
    <property type="term" value="P:'de novo' UMP biosynthetic process"/>
    <property type="evidence" value="ECO:0007669"/>
    <property type="project" value="UniProtKB-UniRule"/>
</dbReference>
<feature type="binding site" evidence="3">
    <location>
        <position position="230"/>
    </location>
    <ligand>
        <name>Zn(2+)</name>
        <dbReference type="ChEBI" id="CHEBI:29105"/>
        <label>2</label>
    </ligand>
</feature>
<comment type="cofactor">
    <cofactor evidence="3">
        <name>Zn(2+)</name>
        <dbReference type="ChEBI" id="CHEBI:29105"/>
    </cofactor>
    <text evidence="3">Binds 2 Zn(2+) ions per subunit.</text>
</comment>
<dbReference type="GO" id="GO:0006145">
    <property type="term" value="P:purine nucleobase catabolic process"/>
    <property type="evidence" value="ECO:0007669"/>
    <property type="project" value="TreeGrafter"/>
</dbReference>
<keyword evidence="2 3" id="KW-0378">Hydrolase</keyword>
<feature type="binding site" evidence="3">
    <location>
        <position position="57"/>
    </location>
    <ligand>
        <name>Zn(2+)</name>
        <dbReference type="ChEBI" id="CHEBI:29105"/>
        <label>1</label>
    </ligand>
</feature>
<feature type="binding site" evidence="3">
    <location>
        <position position="307"/>
    </location>
    <ligand>
        <name>substrate</name>
    </ligand>
</feature>
<evidence type="ECO:0000256" key="3">
    <source>
        <dbReference type="HAMAP-Rule" id="MF_00220"/>
    </source>
</evidence>
<dbReference type="PANTHER" id="PTHR43668">
    <property type="entry name" value="ALLANTOINASE"/>
    <property type="match status" value="1"/>
</dbReference>
<feature type="binding site" evidence="3">
    <location>
        <position position="141"/>
    </location>
    <ligand>
        <name>Zn(2+)</name>
        <dbReference type="ChEBI" id="CHEBI:29105"/>
        <label>2</label>
    </ligand>
</feature>
<keyword evidence="3" id="KW-0665">Pyrimidine biosynthesis</keyword>
<name>A0A7J4J055_9ARCH</name>
<feature type="binding site" evidence="3">
    <location>
        <position position="303"/>
    </location>
    <ligand>
        <name>Zn(2+)</name>
        <dbReference type="ChEBI" id="CHEBI:29105"/>
        <label>1</label>
    </ligand>
</feature>
<comment type="caution">
    <text evidence="3">Lacks conserved residue(s) required for the propagation of feature annotation.</text>
</comment>
<feature type="binding site" evidence="3">
    <location>
        <position position="141"/>
    </location>
    <ligand>
        <name>Zn(2+)</name>
        <dbReference type="ChEBI" id="CHEBI:29105"/>
        <label>1</label>
    </ligand>
</feature>
<evidence type="ECO:0000256" key="2">
    <source>
        <dbReference type="ARBA" id="ARBA00022801"/>
    </source>
</evidence>
<protein>
    <recommendedName>
        <fullName evidence="3">Dihydroorotase</fullName>
        <shortName evidence="3">DHOase</shortName>
        <ecNumber evidence="3">3.5.2.3</ecNumber>
    </recommendedName>
</protein>
<comment type="caution">
    <text evidence="5">The sequence shown here is derived from an EMBL/GenBank/DDBJ whole genome shotgun (WGS) entry which is preliminary data.</text>
</comment>
<dbReference type="InterPro" id="IPR004722">
    <property type="entry name" value="DHOase"/>
</dbReference>
<accession>A0A7J4J055</accession>
<comment type="similarity">
    <text evidence="3">Belongs to the metallo-dependent hydrolases superfamily. DHOase family. Class I DHOase subfamily.</text>
</comment>
<feature type="binding site" evidence="3">
    <location>
        <position position="176"/>
    </location>
    <ligand>
        <name>Zn(2+)</name>
        <dbReference type="ChEBI" id="CHEBI:29105"/>
        <label>2</label>
    </ligand>
</feature>
<sequence length="420" mass="46169">MRIALSNGRAFIAGKLAKRNILVENGKITEISRGKIGAEKEIECKNRVILPGAIDCHVHFRSPGLEYKEDMVSGSLAAIHGGVTTVMDMPNTLPPTITIKALEEKRSIAARDCAVNFDAYMGATENNIDEIRRAKGLKGVKLYYGSSTGNMLFNEKEKIAKLFEECKRKNIVVVAHAEDENEIAANMEKYRSRNDPAVHALIRSDIAEEKAINELVKIQKEIGNRLHIAHLSSKKGLEAVKKAKKARLPVSCEVSPNHLFLNDADYKRLGNPIKCNPSIKTAQDQKALWQGLVKGDIDIVATDHAPHALGEKMQGYKDCPSGIAGLETMLPLLLDAAARRKIKLARAIDACCSAPARLFGWNSKGFIGEGFDADLVIVDVNRAHRVENDRLFTKALYSPFNGMKLKGFIEKTIVGGEVYG</sequence>
<dbReference type="PROSITE" id="PS00483">
    <property type="entry name" value="DIHYDROOROTASE_2"/>
    <property type="match status" value="1"/>
</dbReference>
<dbReference type="InterPro" id="IPR032466">
    <property type="entry name" value="Metal_Hydrolase"/>
</dbReference>
<gene>
    <name evidence="3 5" type="primary">pyrC</name>
    <name evidence="5" type="ORF">HA254_03830</name>
</gene>
<evidence type="ECO:0000256" key="1">
    <source>
        <dbReference type="ARBA" id="ARBA00022723"/>
    </source>
</evidence>
<dbReference type="EC" id="3.5.2.3" evidence="3"/>
<dbReference type="CDD" id="cd01318">
    <property type="entry name" value="DHOase_IIb"/>
    <property type="match status" value="1"/>
</dbReference>
<feature type="binding site" evidence="3">
    <location>
        <position position="59"/>
    </location>
    <ligand>
        <name>Zn(2+)</name>
        <dbReference type="ChEBI" id="CHEBI:29105"/>
        <label>1</label>
    </ligand>
</feature>
<dbReference type="GO" id="GO:0008270">
    <property type="term" value="F:zinc ion binding"/>
    <property type="evidence" value="ECO:0007669"/>
    <property type="project" value="UniProtKB-UniRule"/>
</dbReference>
<dbReference type="Pfam" id="PF01979">
    <property type="entry name" value="Amidohydro_1"/>
    <property type="match status" value="1"/>
</dbReference>
<dbReference type="Gene3D" id="2.30.40.10">
    <property type="entry name" value="Urease, subunit C, domain 1"/>
    <property type="match status" value="1"/>
</dbReference>
<dbReference type="Proteomes" id="UP000565078">
    <property type="component" value="Unassembled WGS sequence"/>
</dbReference>
<dbReference type="InterPro" id="IPR006680">
    <property type="entry name" value="Amidohydro-rel"/>
</dbReference>
<feature type="binding site" evidence="3">
    <location>
        <begin position="59"/>
        <end position="61"/>
    </location>
    <ligand>
        <name>substrate</name>
    </ligand>
</feature>
<dbReference type="SUPFAM" id="SSF51556">
    <property type="entry name" value="Metallo-dependent hydrolases"/>
    <property type="match status" value="1"/>
</dbReference>
<reference evidence="6" key="1">
    <citation type="journal article" date="2020" name="bioRxiv">
        <title>A rank-normalized archaeal taxonomy based on genome phylogeny resolves widespread incomplete and uneven classifications.</title>
        <authorList>
            <person name="Rinke C."/>
            <person name="Chuvochina M."/>
            <person name="Mussig A.J."/>
            <person name="Chaumeil P.-A."/>
            <person name="Waite D.W."/>
            <person name="Whitman W.B."/>
            <person name="Parks D.H."/>
            <person name="Hugenholtz P."/>
        </authorList>
    </citation>
    <scope>NUCLEOTIDE SEQUENCE [LARGE SCALE GENOMIC DNA]</scope>
</reference>
<comment type="pathway">
    <text evidence="3">Pyrimidine metabolism; UMP biosynthesis via de novo pathway; (S)-dihydroorotate from bicarbonate: step 3/3.</text>
</comment>
<dbReference type="InterPro" id="IPR002195">
    <property type="entry name" value="Dihydroorotase_CS"/>
</dbReference>
<dbReference type="EMBL" id="DUGC01000058">
    <property type="protein sequence ID" value="HIH09775.1"/>
    <property type="molecule type" value="Genomic_DNA"/>
</dbReference>
<feature type="modified residue" description="N6-carboxylysine" evidence="3">
    <location>
        <position position="141"/>
    </location>
</feature>
<dbReference type="InterPro" id="IPR050138">
    <property type="entry name" value="DHOase/Allantoinase_Hydrolase"/>
</dbReference>
<dbReference type="GO" id="GO:0005737">
    <property type="term" value="C:cytoplasm"/>
    <property type="evidence" value="ECO:0007669"/>
    <property type="project" value="TreeGrafter"/>
</dbReference>
<comment type="catalytic activity">
    <reaction evidence="3">
        <text>(S)-dihydroorotate + H2O = N-carbamoyl-L-aspartate + H(+)</text>
        <dbReference type="Rhea" id="RHEA:24296"/>
        <dbReference type="ChEBI" id="CHEBI:15377"/>
        <dbReference type="ChEBI" id="CHEBI:15378"/>
        <dbReference type="ChEBI" id="CHEBI:30864"/>
        <dbReference type="ChEBI" id="CHEBI:32814"/>
        <dbReference type="EC" id="3.5.2.3"/>
    </reaction>
</comment>
<dbReference type="UniPathway" id="UPA00070">
    <property type="reaction ID" value="UER00117"/>
</dbReference>
<proteinExistence type="inferred from homology"/>
<dbReference type="GO" id="GO:0004151">
    <property type="term" value="F:dihydroorotase activity"/>
    <property type="evidence" value="ECO:0007669"/>
    <property type="project" value="UniProtKB-UniRule"/>
</dbReference>
<evidence type="ECO:0000313" key="5">
    <source>
        <dbReference type="EMBL" id="HIH09775.1"/>
    </source>
</evidence>
<feature type="active site" evidence="3">
    <location>
        <position position="303"/>
    </location>
</feature>
<dbReference type="HAMAP" id="MF_00220_A">
    <property type="entry name" value="PyrC_classI_A"/>
    <property type="match status" value="1"/>
</dbReference>
<dbReference type="Gene3D" id="3.20.20.140">
    <property type="entry name" value="Metal-dependent hydrolases"/>
    <property type="match status" value="1"/>
</dbReference>
<comment type="function">
    <text evidence="3">Catalyzes the reversible cyclization of carbamoyl aspartate to dihydroorotate.</text>
</comment>
<feature type="domain" description="Amidohydrolase-related" evidence="4">
    <location>
        <begin position="48"/>
        <end position="418"/>
    </location>
</feature>
<dbReference type="SUPFAM" id="SSF51338">
    <property type="entry name" value="Composite domain of metallo-dependent hydrolases"/>
    <property type="match status" value="1"/>
</dbReference>